<evidence type="ECO:0000313" key="2">
    <source>
        <dbReference type="EMBL" id="RSM10072.1"/>
    </source>
</evidence>
<organism evidence="2 3">
    <name type="scientific">Fusarium oligoseptatum</name>
    <dbReference type="NCBI Taxonomy" id="2604345"/>
    <lineage>
        <taxon>Eukaryota</taxon>
        <taxon>Fungi</taxon>
        <taxon>Dikarya</taxon>
        <taxon>Ascomycota</taxon>
        <taxon>Pezizomycotina</taxon>
        <taxon>Sordariomycetes</taxon>
        <taxon>Hypocreomycetidae</taxon>
        <taxon>Hypocreales</taxon>
        <taxon>Nectriaceae</taxon>
        <taxon>Fusarium</taxon>
        <taxon>Fusarium solani species complex</taxon>
    </lineage>
</organism>
<evidence type="ECO:0000313" key="3">
    <source>
        <dbReference type="Proteomes" id="UP000287144"/>
    </source>
</evidence>
<gene>
    <name evidence="2" type="ORF">CEP52_003811</name>
</gene>
<dbReference type="Proteomes" id="UP000287144">
    <property type="component" value="Unassembled WGS sequence"/>
</dbReference>
<sequence length="118" mass="13419">MDPDNDLRKVYGPPAEFAAVESDLQSRPPPRSPAPDHPSDPDATTLYENNLRREDRVRTYALTGQQIIPDPAVPVFQGLWSLEAKGPRRYMMSYGDVNSVDPYGDHPEMECLDFWIQE</sequence>
<evidence type="ECO:0000256" key="1">
    <source>
        <dbReference type="SAM" id="MobiDB-lite"/>
    </source>
</evidence>
<dbReference type="STRING" id="1325735.A0A428U6Z5"/>
<feature type="compositionally biased region" description="Pro residues" evidence="1">
    <location>
        <begin position="27"/>
        <end position="36"/>
    </location>
</feature>
<dbReference type="AlphaFoldDB" id="A0A428U6Z5"/>
<keyword evidence="3" id="KW-1185">Reference proteome</keyword>
<protein>
    <submittedName>
        <fullName evidence="2">Uncharacterized protein</fullName>
    </submittedName>
</protein>
<dbReference type="EMBL" id="NKCK01000025">
    <property type="protein sequence ID" value="RSM10072.1"/>
    <property type="molecule type" value="Genomic_DNA"/>
</dbReference>
<reference evidence="2 3" key="1">
    <citation type="submission" date="2017-06" db="EMBL/GenBank/DDBJ databases">
        <title>Comparative genomic analysis of Ambrosia Fusariam Clade fungi.</title>
        <authorList>
            <person name="Stajich J.E."/>
            <person name="Carrillo J."/>
            <person name="Kijimoto T."/>
            <person name="Eskalen A."/>
            <person name="O'Donnell K."/>
            <person name="Kasson M."/>
        </authorList>
    </citation>
    <scope>NUCLEOTIDE SEQUENCE [LARGE SCALE GENOMIC DNA]</scope>
    <source>
        <strain evidence="2 3">NRRL62579</strain>
    </source>
</reference>
<accession>A0A428U6Z5</accession>
<proteinExistence type="predicted"/>
<name>A0A428U6Z5_9HYPO</name>
<feature type="region of interest" description="Disordered" evidence="1">
    <location>
        <begin position="1"/>
        <end position="51"/>
    </location>
</feature>
<comment type="caution">
    <text evidence="2">The sequence shown here is derived from an EMBL/GenBank/DDBJ whole genome shotgun (WGS) entry which is preliminary data.</text>
</comment>